<protein>
    <recommendedName>
        <fullName evidence="7">TRAP transporter small permease protein</fullName>
    </recommendedName>
</protein>
<evidence type="ECO:0000259" key="8">
    <source>
        <dbReference type="Pfam" id="PF04290"/>
    </source>
</evidence>
<dbReference type="GO" id="GO:0005886">
    <property type="term" value="C:plasma membrane"/>
    <property type="evidence" value="ECO:0007669"/>
    <property type="project" value="UniProtKB-SubCell"/>
</dbReference>
<comment type="subunit">
    <text evidence="7">The complex comprises the extracytoplasmic solute receptor protein and the two transmembrane proteins.</text>
</comment>
<keyword evidence="7" id="KW-0997">Cell inner membrane</keyword>
<comment type="caution">
    <text evidence="7">Lacks conserved residue(s) required for the propagation of feature annotation.</text>
</comment>
<feature type="domain" description="Tripartite ATP-independent periplasmic transporters DctQ component" evidence="8">
    <location>
        <begin position="44"/>
        <end position="181"/>
    </location>
</feature>
<dbReference type="Pfam" id="PF04290">
    <property type="entry name" value="DctQ"/>
    <property type="match status" value="1"/>
</dbReference>
<evidence type="ECO:0000256" key="6">
    <source>
        <dbReference type="ARBA" id="ARBA00023136"/>
    </source>
</evidence>
<evidence type="ECO:0000256" key="2">
    <source>
        <dbReference type="ARBA" id="ARBA00022448"/>
    </source>
</evidence>
<gene>
    <name evidence="10" type="ORF">COO20_12220</name>
    <name evidence="9" type="ORF">CSC3H3_23615</name>
</gene>
<evidence type="ECO:0000313" key="10">
    <source>
        <dbReference type="EMBL" id="PKR53777.1"/>
    </source>
</evidence>
<keyword evidence="9" id="KW-0614">Plasmid</keyword>
<dbReference type="Proteomes" id="UP000233458">
    <property type="component" value="Plasmid pCSC3H3"/>
</dbReference>
<dbReference type="GO" id="GO:0022857">
    <property type="term" value="F:transmembrane transporter activity"/>
    <property type="evidence" value="ECO:0007669"/>
    <property type="project" value="UniProtKB-UniRule"/>
</dbReference>
<geneLocation type="plasmid" evidence="9">
    <name>pCSC3H3</name>
</geneLocation>
<evidence type="ECO:0000256" key="4">
    <source>
        <dbReference type="ARBA" id="ARBA00022692"/>
    </source>
</evidence>
<accession>A0A2N3KTC8</accession>
<keyword evidence="3" id="KW-1003">Cell membrane</keyword>
<comment type="similarity">
    <text evidence="7">Belongs to the TRAP transporter small permease family.</text>
</comment>
<dbReference type="AlphaFoldDB" id="A0A2N3KTC8"/>
<keyword evidence="6 7" id="KW-0472">Membrane</keyword>
<dbReference type="KEGG" id="thac:CSC3H3_23615"/>
<comment type="subcellular location">
    <subcellularLocation>
        <location evidence="7">Cell inner membrane</location>
        <topology evidence="7">Multi-pass membrane protein</topology>
    </subcellularLocation>
    <subcellularLocation>
        <location evidence="1">Cell membrane</location>
        <topology evidence="1">Multi-pass membrane protein</topology>
    </subcellularLocation>
</comment>
<keyword evidence="4 7" id="KW-0812">Transmembrane</keyword>
<evidence type="ECO:0000256" key="3">
    <source>
        <dbReference type="ARBA" id="ARBA00022475"/>
    </source>
</evidence>
<geneLocation type="plasmid" evidence="11">
    <name>pcsc3h3</name>
</geneLocation>
<feature type="transmembrane region" description="Helical" evidence="7">
    <location>
        <begin position="28"/>
        <end position="50"/>
    </location>
</feature>
<organism evidence="10 12">
    <name type="scientific">Thalassospira marina</name>
    <dbReference type="NCBI Taxonomy" id="2048283"/>
    <lineage>
        <taxon>Bacteria</taxon>
        <taxon>Pseudomonadati</taxon>
        <taxon>Pseudomonadota</taxon>
        <taxon>Alphaproteobacteria</taxon>
        <taxon>Rhodospirillales</taxon>
        <taxon>Thalassospiraceae</taxon>
        <taxon>Thalassospira</taxon>
    </lineage>
</organism>
<dbReference type="Proteomes" id="UP000233597">
    <property type="component" value="Unassembled WGS sequence"/>
</dbReference>
<evidence type="ECO:0000313" key="12">
    <source>
        <dbReference type="Proteomes" id="UP000233597"/>
    </source>
</evidence>
<evidence type="ECO:0000313" key="9">
    <source>
        <dbReference type="EMBL" id="AUG55824.1"/>
    </source>
</evidence>
<keyword evidence="5 7" id="KW-1133">Transmembrane helix</keyword>
<dbReference type="EMBL" id="NWTK01000007">
    <property type="protein sequence ID" value="PKR53777.1"/>
    <property type="molecule type" value="Genomic_DNA"/>
</dbReference>
<keyword evidence="2 7" id="KW-0813">Transport</keyword>
<sequence>MTAAAQGAANGDKDGDVPPSLLVRVADGLMIVTNVMATAWILLLMVLILADVAGRNLFLAPIAGVPEMVKYSIVGIVFLQIAHTHRCGEMVRSNGVMLMIGESFPRISILMDMFAQLCGMAFSLSLAWAIWPKLARSWQRGEMEGVSGHFQIAVWPFLLIITVGAVLLAVSFALSAVLAARRLRGGQ</sequence>
<reference evidence="10 12" key="1">
    <citation type="submission" date="2017-09" db="EMBL/GenBank/DDBJ databases">
        <title>Biodiversity and function of Thalassospira species in the particle-attached aromatic-hydrocarbon-degrading consortia from the surface seawater of the South China Sea.</title>
        <authorList>
            <person name="Dong C."/>
            <person name="Liu R."/>
            <person name="Shao Z."/>
        </authorList>
    </citation>
    <scope>NUCLEOTIDE SEQUENCE [LARGE SCALE GENOMIC DNA]</scope>
    <source>
        <strain evidence="10 12">CSC1P2</strain>
    </source>
</reference>
<proteinExistence type="inferred from homology"/>
<dbReference type="OrthoDB" id="4250245at2"/>
<feature type="transmembrane region" description="Helical" evidence="7">
    <location>
        <begin position="109"/>
        <end position="132"/>
    </location>
</feature>
<feature type="transmembrane region" description="Helical" evidence="7">
    <location>
        <begin position="152"/>
        <end position="180"/>
    </location>
</feature>
<reference evidence="9 11" key="2">
    <citation type="submission" date="2017-10" db="EMBL/GenBank/DDBJ databases">
        <title>Biodiversity and function of Thalassospira species in the particle-attached aromatic-hydrocarbon-degrading consortia from the surface seawater of the China South Sea.</title>
        <authorList>
            <person name="Dong C."/>
            <person name="Liu R."/>
            <person name="Shao Z."/>
        </authorList>
    </citation>
    <scope>NUCLEOTIDE SEQUENCE [LARGE SCALE GENOMIC DNA]</scope>
    <source>
        <strain evidence="9 11">CSC3H3</strain>
        <plasmid evidence="9">pCSC3H3</plasmid>
        <plasmid evidence="11">pcsc3h3</plasmid>
    </source>
</reference>
<name>A0A2N3KTC8_9PROT</name>
<evidence type="ECO:0000256" key="1">
    <source>
        <dbReference type="ARBA" id="ARBA00004651"/>
    </source>
</evidence>
<keyword evidence="11" id="KW-1185">Reference proteome</keyword>
<comment type="function">
    <text evidence="7">Part of the tripartite ATP-independent periplasmic (TRAP) transport system.</text>
</comment>
<evidence type="ECO:0000256" key="5">
    <source>
        <dbReference type="ARBA" id="ARBA00022989"/>
    </source>
</evidence>
<dbReference type="RefSeq" id="WP_101266879.1">
    <property type="nucleotide sequence ID" value="NZ_CP024200.1"/>
</dbReference>
<evidence type="ECO:0000313" key="11">
    <source>
        <dbReference type="Proteomes" id="UP000233458"/>
    </source>
</evidence>
<dbReference type="EMBL" id="CP024200">
    <property type="protein sequence ID" value="AUG55824.1"/>
    <property type="molecule type" value="Genomic_DNA"/>
</dbReference>
<evidence type="ECO:0000256" key="7">
    <source>
        <dbReference type="RuleBase" id="RU369079"/>
    </source>
</evidence>
<dbReference type="InterPro" id="IPR055348">
    <property type="entry name" value="DctQ"/>
</dbReference>